<name>A0A7J6M1C4_PEROL</name>
<evidence type="ECO:0000313" key="14">
    <source>
        <dbReference type="Proteomes" id="UP000570595"/>
    </source>
</evidence>
<feature type="compositionally biased region" description="Low complexity" evidence="11">
    <location>
        <begin position="402"/>
        <end position="420"/>
    </location>
</feature>
<comment type="similarity">
    <text evidence="2">Belongs to the Tim17/Tim22/Tim23 family.</text>
</comment>
<keyword evidence="4 12" id="KW-0812">Transmembrane</keyword>
<evidence type="ECO:0000256" key="1">
    <source>
        <dbReference type="ARBA" id="ARBA00004448"/>
    </source>
</evidence>
<dbReference type="GO" id="GO:0030150">
    <property type="term" value="P:protein import into mitochondrial matrix"/>
    <property type="evidence" value="ECO:0007669"/>
    <property type="project" value="TreeGrafter"/>
</dbReference>
<evidence type="ECO:0000256" key="4">
    <source>
        <dbReference type="ARBA" id="ARBA00022692"/>
    </source>
</evidence>
<keyword evidence="8" id="KW-0811">Translocation</keyword>
<dbReference type="OrthoDB" id="2261329at2759"/>
<evidence type="ECO:0000256" key="5">
    <source>
        <dbReference type="ARBA" id="ARBA00022792"/>
    </source>
</evidence>
<evidence type="ECO:0000256" key="9">
    <source>
        <dbReference type="ARBA" id="ARBA00023128"/>
    </source>
</evidence>
<dbReference type="AlphaFoldDB" id="A0A7J6M1C4"/>
<dbReference type="GO" id="GO:0005744">
    <property type="term" value="C:TIM23 mitochondrial import inner membrane translocase complex"/>
    <property type="evidence" value="ECO:0007669"/>
    <property type="project" value="TreeGrafter"/>
</dbReference>
<reference evidence="13 14" key="1">
    <citation type="submission" date="2020-04" db="EMBL/GenBank/DDBJ databases">
        <title>Perkinsus olseni comparative genomics.</title>
        <authorList>
            <person name="Bogema D.R."/>
        </authorList>
    </citation>
    <scope>NUCLEOTIDE SEQUENCE [LARGE SCALE GENOMIC DNA]</scope>
    <source>
        <strain evidence="13">ATCC PRA-179</strain>
    </source>
</reference>
<keyword evidence="7 12" id="KW-1133">Transmembrane helix</keyword>
<feature type="transmembrane region" description="Helical" evidence="12">
    <location>
        <begin position="97"/>
        <end position="116"/>
    </location>
</feature>
<evidence type="ECO:0000256" key="11">
    <source>
        <dbReference type="SAM" id="MobiDB-lite"/>
    </source>
</evidence>
<keyword evidence="10 12" id="KW-0472">Membrane</keyword>
<comment type="subcellular location">
    <subcellularLocation>
        <location evidence="1">Mitochondrion inner membrane</location>
        <topology evidence="1">Multi-pass membrane protein</topology>
    </subcellularLocation>
</comment>
<evidence type="ECO:0000256" key="8">
    <source>
        <dbReference type="ARBA" id="ARBA00023010"/>
    </source>
</evidence>
<feature type="region of interest" description="Disordered" evidence="11">
    <location>
        <begin position="389"/>
        <end position="434"/>
    </location>
</feature>
<proteinExistence type="inferred from homology"/>
<dbReference type="GO" id="GO:0008320">
    <property type="term" value="F:protein transmembrane transporter activity"/>
    <property type="evidence" value="ECO:0007669"/>
    <property type="project" value="TreeGrafter"/>
</dbReference>
<keyword evidence="6" id="KW-0653">Protein transport</keyword>
<comment type="caution">
    <text evidence="13">The sequence shown here is derived from an EMBL/GenBank/DDBJ whole genome shotgun (WGS) entry which is preliminary data.</text>
</comment>
<evidence type="ECO:0000256" key="12">
    <source>
        <dbReference type="SAM" id="Phobius"/>
    </source>
</evidence>
<dbReference type="PANTHER" id="PTHR10485:SF0">
    <property type="entry name" value="AT05822P-RELATED"/>
    <property type="match status" value="1"/>
</dbReference>
<evidence type="ECO:0000256" key="6">
    <source>
        <dbReference type="ARBA" id="ARBA00022927"/>
    </source>
</evidence>
<evidence type="ECO:0000256" key="2">
    <source>
        <dbReference type="ARBA" id="ARBA00008444"/>
    </source>
</evidence>
<protein>
    <submittedName>
        <fullName evidence="13">Mitochondrial import inner membrane translocase subunit Tim17-A</fullName>
    </submittedName>
</protein>
<dbReference type="PANTHER" id="PTHR10485">
    <property type="entry name" value="MITOCHONDRIAL IMPORT INNER MEMBRANE TRANSLOCASE SUBUNIT TIM-17"/>
    <property type="match status" value="1"/>
</dbReference>
<feature type="compositionally biased region" description="Polar residues" evidence="11">
    <location>
        <begin position="421"/>
        <end position="434"/>
    </location>
</feature>
<gene>
    <name evidence="13" type="primary">TIMM17A</name>
    <name evidence="13" type="ORF">FOZ61_010996</name>
</gene>
<evidence type="ECO:0000256" key="10">
    <source>
        <dbReference type="ARBA" id="ARBA00023136"/>
    </source>
</evidence>
<evidence type="ECO:0000313" key="13">
    <source>
        <dbReference type="EMBL" id="KAF4665363.1"/>
    </source>
</evidence>
<evidence type="ECO:0000256" key="3">
    <source>
        <dbReference type="ARBA" id="ARBA00022448"/>
    </source>
</evidence>
<dbReference type="Proteomes" id="UP000570595">
    <property type="component" value="Unassembled WGS sequence"/>
</dbReference>
<evidence type="ECO:0000256" key="7">
    <source>
        <dbReference type="ARBA" id="ARBA00022989"/>
    </source>
</evidence>
<sequence length="434" mass="46511">MRDLVIGSPIRIKPSSFPKFPMSMPRWFTHRPLFVSDPHDRVARGVALLHQLRAGFVVGLAFAVFLAVPISIVLGVAEARAGGGAVWHRKTLVWVKALFGGLGAALCAHLALWILINQHAFRVSSKTAESGYVSESSEDLSEGAPLLKDKSNAAVDDNRFGEEKVREGSRSVSSERLPPAAVALDFFINAGVVSAPPSYHMTREVRDSDRDAAREPCPDRIVEDLGGAFGMGCVGGFLWHFVKGARNSPRGERLHGALYSAKTRAPILGSSFAVWGGTFSAFDCSLQYIRQRDDHWNAIASGFLTGGVLAARGGWKTASKNAVVGGILLAIIEGVSALLMKSSSQTPREQALMQMQQEKLVQDYQEKHAAAKKTAEAAAKDGSVLSGLGGLWGRTHKEQSEAEPSSSSSSSFSPESADPSTASMYTFQPEPTSS</sequence>
<dbReference type="Pfam" id="PF02466">
    <property type="entry name" value="Tim17"/>
    <property type="match status" value="1"/>
</dbReference>
<accession>A0A7J6M1C4</accession>
<keyword evidence="5" id="KW-0999">Mitochondrion inner membrane</keyword>
<keyword evidence="9" id="KW-0496">Mitochondrion</keyword>
<keyword evidence="3" id="KW-0813">Transport</keyword>
<dbReference type="EMBL" id="JABAHT010000096">
    <property type="protein sequence ID" value="KAF4665363.1"/>
    <property type="molecule type" value="Genomic_DNA"/>
</dbReference>
<feature type="transmembrane region" description="Helical" evidence="12">
    <location>
        <begin position="54"/>
        <end position="77"/>
    </location>
</feature>
<organism evidence="13 14">
    <name type="scientific">Perkinsus olseni</name>
    <name type="common">Perkinsus atlanticus</name>
    <dbReference type="NCBI Taxonomy" id="32597"/>
    <lineage>
        <taxon>Eukaryota</taxon>
        <taxon>Sar</taxon>
        <taxon>Alveolata</taxon>
        <taxon>Perkinsozoa</taxon>
        <taxon>Perkinsea</taxon>
        <taxon>Perkinsida</taxon>
        <taxon>Perkinsidae</taxon>
        <taxon>Perkinsus</taxon>
    </lineage>
</organism>